<evidence type="ECO:0000256" key="1">
    <source>
        <dbReference type="SAM" id="MobiDB-lite"/>
    </source>
</evidence>
<evidence type="ECO:0000313" key="3">
    <source>
        <dbReference type="Proteomes" id="UP000765509"/>
    </source>
</evidence>
<name>A0A9Q3H0L1_9BASI</name>
<evidence type="ECO:0000313" key="2">
    <source>
        <dbReference type="EMBL" id="MBW0485679.1"/>
    </source>
</evidence>
<feature type="compositionally biased region" description="Basic and acidic residues" evidence="1">
    <location>
        <begin position="232"/>
        <end position="242"/>
    </location>
</feature>
<reference evidence="2" key="1">
    <citation type="submission" date="2021-03" db="EMBL/GenBank/DDBJ databases">
        <title>Draft genome sequence of rust myrtle Austropuccinia psidii MF-1, a brazilian biotype.</title>
        <authorList>
            <person name="Quecine M.C."/>
            <person name="Pachon D.M.R."/>
            <person name="Bonatelli M.L."/>
            <person name="Correr F.H."/>
            <person name="Franceschini L.M."/>
            <person name="Leite T.F."/>
            <person name="Margarido G.R.A."/>
            <person name="Almeida C.A."/>
            <person name="Ferrarezi J.A."/>
            <person name="Labate C.A."/>
        </authorList>
    </citation>
    <scope>NUCLEOTIDE SEQUENCE</scope>
    <source>
        <strain evidence="2">MF-1</strain>
    </source>
</reference>
<gene>
    <name evidence="2" type="ORF">O181_025394</name>
</gene>
<protein>
    <submittedName>
        <fullName evidence="2">Uncharacterized protein</fullName>
    </submittedName>
</protein>
<dbReference type="EMBL" id="AVOT02008276">
    <property type="protein sequence ID" value="MBW0485679.1"/>
    <property type="molecule type" value="Genomic_DNA"/>
</dbReference>
<sequence>MKTNACDACQQAHKKCLFFVQPFQPCGQRDSLPRSPLEDSLVVNNEESIPEWEWMPGPQTGRWEQFRTIILVPSSINLSTPLLGHHPMVASLFYQSKVIIRPMKDGDGKRTFKLGPIVTHGIQRPKDILFSSLIYFSSRNHTEFFPLCIKQNQPNPLQQDSPIPSLPCEQTSRQPTPGPSGTQWLEDLFHHKKPKNRLLISTLNSSELTITPFVEPSQPDEPPIPGPSQSSEPHEDASTCES</sequence>
<dbReference type="AlphaFoldDB" id="A0A9Q3H0L1"/>
<feature type="region of interest" description="Disordered" evidence="1">
    <location>
        <begin position="210"/>
        <end position="242"/>
    </location>
</feature>
<proteinExistence type="predicted"/>
<dbReference type="Proteomes" id="UP000765509">
    <property type="component" value="Unassembled WGS sequence"/>
</dbReference>
<comment type="caution">
    <text evidence="2">The sequence shown here is derived from an EMBL/GenBank/DDBJ whole genome shotgun (WGS) entry which is preliminary data.</text>
</comment>
<keyword evidence="3" id="KW-1185">Reference proteome</keyword>
<organism evidence="2 3">
    <name type="scientific">Austropuccinia psidii MF-1</name>
    <dbReference type="NCBI Taxonomy" id="1389203"/>
    <lineage>
        <taxon>Eukaryota</taxon>
        <taxon>Fungi</taxon>
        <taxon>Dikarya</taxon>
        <taxon>Basidiomycota</taxon>
        <taxon>Pucciniomycotina</taxon>
        <taxon>Pucciniomycetes</taxon>
        <taxon>Pucciniales</taxon>
        <taxon>Sphaerophragmiaceae</taxon>
        <taxon>Austropuccinia</taxon>
    </lineage>
</organism>
<accession>A0A9Q3H0L1</accession>
<feature type="region of interest" description="Disordered" evidence="1">
    <location>
        <begin position="155"/>
        <end position="183"/>
    </location>
</feature>